<evidence type="ECO:0000259" key="8">
    <source>
        <dbReference type="Pfam" id="PF02706"/>
    </source>
</evidence>
<evidence type="ECO:0000313" key="9">
    <source>
        <dbReference type="EMBL" id="SJZ77480.1"/>
    </source>
</evidence>
<feature type="transmembrane region" description="Helical" evidence="7">
    <location>
        <begin position="21"/>
        <end position="45"/>
    </location>
</feature>
<proteinExistence type="inferred from homology"/>
<dbReference type="PANTHER" id="PTHR32309:SF13">
    <property type="entry name" value="FERRIC ENTEROBACTIN TRANSPORT PROTEIN FEPE"/>
    <property type="match status" value="1"/>
</dbReference>
<keyword evidence="3" id="KW-1003">Cell membrane</keyword>
<name>A0A1T4NDY7_9FIRM</name>
<dbReference type="Pfam" id="PF02706">
    <property type="entry name" value="Wzz"/>
    <property type="match status" value="1"/>
</dbReference>
<dbReference type="STRING" id="118967.SAMN02745191_1589"/>
<feature type="transmembrane region" description="Helical" evidence="7">
    <location>
        <begin position="224"/>
        <end position="244"/>
    </location>
</feature>
<organism evidence="9 10">
    <name type="scientific">Anaerorhabdus furcosa</name>
    <dbReference type="NCBI Taxonomy" id="118967"/>
    <lineage>
        <taxon>Bacteria</taxon>
        <taxon>Bacillati</taxon>
        <taxon>Bacillota</taxon>
        <taxon>Erysipelotrichia</taxon>
        <taxon>Erysipelotrichales</taxon>
        <taxon>Erysipelotrichaceae</taxon>
        <taxon>Anaerorhabdus</taxon>
    </lineage>
</organism>
<reference evidence="10" key="1">
    <citation type="submission" date="2017-02" db="EMBL/GenBank/DDBJ databases">
        <authorList>
            <person name="Varghese N."/>
            <person name="Submissions S."/>
        </authorList>
    </citation>
    <scope>NUCLEOTIDE SEQUENCE [LARGE SCALE GENOMIC DNA]</scope>
    <source>
        <strain evidence="10">ATCC 25662</strain>
    </source>
</reference>
<dbReference type="AlphaFoldDB" id="A0A1T4NDY7"/>
<evidence type="ECO:0000256" key="6">
    <source>
        <dbReference type="ARBA" id="ARBA00023136"/>
    </source>
</evidence>
<keyword evidence="10" id="KW-1185">Reference proteome</keyword>
<feature type="transmembrane region" description="Helical" evidence="7">
    <location>
        <begin position="65"/>
        <end position="88"/>
    </location>
</feature>
<evidence type="ECO:0000313" key="10">
    <source>
        <dbReference type="Proteomes" id="UP000243297"/>
    </source>
</evidence>
<evidence type="ECO:0000256" key="4">
    <source>
        <dbReference type="ARBA" id="ARBA00022692"/>
    </source>
</evidence>
<keyword evidence="5 7" id="KW-1133">Transmembrane helix</keyword>
<dbReference type="InterPro" id="IPR050445">
    <property type="entry name" value="Bact_polysacc_biosynth/exp"/>
</dbReference>
<sequence>MIYNKYAQIDNKIITFEILRRLIYIYHLFILFKERFINLVGGGLIVEDNYMEIDLVKIWEAFKRVWVGCVVVCIASLALSFLITNFLITPKYKATGKIIVVQRSDAQNSQLNINDVNVSQKLVTTYSEILLSERISDLVLEKLQLDFSSNEYKEMVKVGAASNTEVINISVVSPDAQEATNMVNTIIDVFQNEIYDIMNVENVSVLNEAKLPEYQDSPSLIKNMLIGLVIGIMLSGIIVFVYVFRDTTIKSEQEFKDALGYPIIGVIPDFGDEMARLEKSND</sequence>
<keyword evidence="4 7" id="KW-0812">Transmembrane</keyword>
<evidence type="ECO:0000256" key="1">
    <source>
        <dbReference type="ARBA" id="ARBA00004651"/>
    </source>
</evidence>
<comment type="similarity">
    <text evidence="2">Belongs to the CpsC/CapA family.</text>
</comment>
<evidence type="ECO:0000256" key="7">
    <source>
        <dbReference type="SAM" id="Phobius"/>
    </source>
</evidence>
<dbReference type="GO" id="GO:0004713">
    <property type="term" value="F:protein tyrosine kinase activity"/>
    <property type="evidence" value="ECO:0007669"/>
    <property type="project" value="TreeGrafter"/>
</dbReference>
<keyword evidence="6 7" id="KW-0472">Membrane</keyword>
<accession>A0A1T4NDY7</accession>
<gene>
    <name evidence="9" type="ORF">SAMN02745191_1589</name>
</gene>
<evidence type="ECO:0000256" key="5">
    <source>
        <dbReference type="ARBA" id="ARBA00022989"/>
    </source>
</evidence>
<dbReference type="PANTHER" id="PTHR32309">
    <property type="entry name" value="TYROSINE-PROTEIN KINASE"/>
    <property type="match status" value="1"/>
</dbReference>
<dbReference type="GO" id="GO:0005886">
    <property type="term" value="C:plasma membrane"/>
    <property type="evidence" value="ECO:0007669"/>
    <property type="project" value="UniProtKB-SubCell"/>
</dbReference>
<evidence type="ECO:0000256" key="3">
    <source>
        <dbReference type="ARBA" id="ARBA00022475"/>
    </source>
</evidence>
<feature type="domain" description="Polysaccharide chain length determinant N-terminal" evidence="8">
    <location>
        <begin position="52"/>
        <end position="142"/>
    </location>
</feature>
<protein>
    <submittedName>
        <fullName evidence="9">Capsular polysaccharide biosynthesis protein</fullName>
    </submittedName>
</protein>
<dbReference type="Proteomes" id="UP000243297">
    <property type="component" value="Unassembled WGS sequence"/>
</dbReference>
<evidence type="ECO:0000256" key="2">
    <source>
        <dbReference type="ARBA" id="ARBA00006683"/>
    </source>
</evidence>
<dbReference type="EMBL" id="FUWY01000004">
    <property type="protein sequence ID" value="SJZ77480.1"/>
    <property type="molecule type" value="Genomic_DNA"/>
</dbReference>
<dbReference type="InterPro" id="IPR003856">
    <property type="entry name" value="LPS_length_determ_N"/>
</dbReference>
<comment type="subcellular location">
    <subcellularLocation>
        <location evidence="1">Cell membrane</location>
        <topology evidence="1">Multi-pass membrane protein</topology>
    </subcellularLocation>
</comment>